<name>A0AAV2DR72_9ROSI</name>
<keyword evidence="2" id="KW-1185">Reference proteome</keyword>
<dbReference type="Proteomes" id="UP001497516">
    <property type="component" value="Chromosome 3"/>
</dbReference>
<reference evidence="1 2" key="1">
    <citation type="submission" date="2024-04" db="EMBL/GenBank/DDBJ databases">
        <authorList>
            <person name="Fracassetti M."/>
        </authorList>
    </citation>
    <scope>NUCLEOTIDE SEQUENCE [LARGE SCALE GENOMIC DNA]</scope>
</reference>
<gene>
    <name evidence="1" type="ORF">LTRI10_LOCUS17769</name>
</gene>
<proteinExistence type="predicted"/>
<protein>
    <submittedName>
        <fullName evidence="1">Uncharacterized protein</fullName>
    </submittedName>
</protein>
<organism evidence="1 2">
    <name type="scientific">Linum trigynum</name>
    <dbReference type="NCBI Taxonomy" id="586398"/>
    <lineage>
        <taxon>Eukaryota</taxon>
        <taxon>Viridiplantae</taxon>
        <taxon>Streptophyta</taxon>
        <taxon>Embryophyta</taxon>
        <taxon>Tracheophyta</taxon>
        <taxon>Spermatophyta</taxon>
        <taxon>Magnoliopsida</taxon>
        <taxon>eudicotyledons</taxon>
        <taxon>Gunneridae</taxon>
        <taxon>Pentapetalae</taxon>
        <taxon>rosids</taxon>
        <taxon>fabids</taxon>
        <taxon>Malpighiales</taxon>
        <taxon>Linaceae</taxon>
        <taxon>Linum</taxon>
    </lineage>
</organism>
<dbReference type="EMBL" id="OZ034816">
    <property type="protein sequence ID" value="CAL1376008.1"/>
    <property type="molecule type" value="Genomic_DNA"/>
</dbReference>
<accession>A0AAV2DR72</accession>
<dbReference type="AlphaFoldDB" id="A0AAV2DR72"/>
<evidence type="ECO:0000313" key="1">
    <source>
        <dbReference type="EMBL" id="CAL1376008.1"/>
    </source>
</evidence>
<evidence type="ECO:0000313" key="2">
    <source>
        <dbReference type="Proteomes" id="UP001497516"/>
    </source>
</evidence>
<sequence>MIIVVYFSPIGWMCRKDSTHTLLMLTSHLLCLWFRPRERVSMACIGKSGGFPFFFCIPFDGSSTSP</sequence>